<dbReference type="InterPro" id="IPR009057">
    <property type="entry name" value="Homeodomain-like_sf"/>
</dbReference>
<dbReference type="OMA" id="QSIANRC"/>
<keyword evidence="4" id="KW-1185">Reference proteome</keyword>
<dbReference type="GO" id="GO:0005634">
    <property type="term" value="C:nucleus"/>
    <property type="evidence" value="ECO:0007669"/>
    <property type="project" value="UniProtKB-SubCell"/>
</dbReference>
<accession>A0A084VSD5</accession>
<dbReference type="OrthoDB" id="7741996at2759"/>
<dbReference type="EnsemblMetazoa" id="ASIC008406-RA">
    <property type="protein sequence ID" value="ASIC008406-PA"/>
    <property type="gene ID" value="ASIC008406"/>
</dbReference>
<dbReference type="EMBL" id="KE525044">
    <property type="protein sequence ID" value="KFB40879.1"/>
    <property type="molecule type" value="Genomic_DNA"/>
</dbReference>
<dbReference type="VEuPathDB" id="VectorBase:ASIC008406"/>
<sequence>MGRRADVSNENRKKIVRSYLDRTSIGQIARDMNIHKSTVSCIVTKYLKTGSYCKERRQRNTPKKLNEKQIEAIGIWVEQDLYISLQSIANRCLNEFGVEVSKTTVDKYLKSICRNNQATAATG</sequence>
<evidence type="ECO:0000313" key="3">
    <source>
        <dbReference type="EnsemblMetazoa" id="ASIC008406-PA"/>
    </source>
</evidence>
<protein>
    <submittedName>
        <fullName evidence="2 3">Transposase</fullName>
    </submittedName>
</protein>
<evidence type="ECO:0000313" key="4">
    <source>
        <dbReference type="Proteomes" id="UP000030765"/>
    </source>
</evidence>
<reference evidence="3" key="2">
    <citation type="submission" date="2020-05" db="UniProtKB">
        <authorList>
            <consortium name="EnsemblMetazoa"/>
        </authorList>
    </citation>
    <scope>IDENTIFICATION</scope>
</reference>
<dbReference type="AlphaFoldDB" id="A0A084VSD5"/>
<gene>
    <name evidence="2" type="ORF">ZHAS_00008406</name>
</gene>
<proteinExistence type="predicted"/>
<dbReference type="SUPFAM" id="SSF46689">
    <property type="entry name" value="Homeodomain-like"/>
    <property type="match status" value="1"/>
</dbReference>
<comment type="subcellular location">
    <subcellularLocation>
        <location evidence="1">Nucleus</location>
    </subcellularLocation>
</comment>
<dbReference type="Proteomes" id="UP000030765">
    <property type="component" value="Unassembled WGS sequence"/>
</dbReference>
<organism evidence="2">
    <name type="scientific">Anopheles sinensis</name>
    <name type="common">Mosquito</name>
    <dbReference type="NCBI Taxonomy" id="74873"/>
    <lineage>
        <taxon>Eukaryota</taxon>
        <taxon>Metazoa</taxon>
        <taxon>Ecdysozoa</taxon>
        <taxon>Arthropoda</taxon>
        <taxon>Hexapoda</taxon>
        <taxon>Insecta</taxon>
        <taxon>Pterygota</taxon>
        <taxon>Neoptera</taxon>
        <taxon>Endopterygota</taxon>
        <taxon>Diptera</taxon>
        <taxon>Nematocera</taxon>
        <taxon>Culicoidea</taxon>
        <taxon>Culicidae</taxon>
        <taxon>Anophelinae</taxon>
        <taxon>Anopheles</taxon>
    </lineage>
</organism>
<dbReference type="Gene3D" id="1.10.10.10">
    <property type="entry name" value="Winged helix-like DNA-binding domain superfamily/Winged helix DNA-binding domain"/>
    <property type="match status" value="1"/>
</dbReference>
<name>A0A084VSD5_ANOSI</name>
<dbReference type="InterPro" id="IPR036388">
    <property type="entry name" value="WH-like_DNA-bd_sf"/>
</dbReference>
<evidence type="ECO:0000313" key="2">
    <source>
        <dbReference type="EMBL" id="KFB40879.1"/>
    </source>
</evidence>
<evidence type="ECO:0000256" key="1">
    <source>
        <dbReference type="ARBA" id="ARBA00004123"/>
    </source>
</evidence>
<dbReference type="EMBL" id="ATLV01015922">
    <property type="status" value="NOT_ANNOTATED_CDS"/>
    <property type="molecule type" value="Genomic_DNA"/>
</dbReference>
<reference evidence="2 4" key="1">
    <citation type="journal article" date="2014" name="BMC Genomics">
        <title>Genome sequence of Anopheles sinensis provides insight into genetics basis of mosquito competence for malaria parasites.</title>
        <authorList>
            <person name="Zhou D."/>
            <person name="Zhang D."/>
            <person name="Ding G."/>
            <person name="Shi L."/>
            <person name="Hou Q."/>
            <person name="Ye Y."/>
            <person name="Xu Y."/>
            <person name="Zhou H."/>
            <person name="Xiong C."/>
            <person name="Li S."/>
            <person name="Yu J."/>
            <person name="Hong S."/>
            <person name="Yu X."/>
            <person name="Zou P."/>
            <person name="Chen C."/>
            <person name="Chang X."/>
            <person name="Wang W."/>
            <person name="Lv Y."/>
            <person name="Sun Y."/>
            <person name="Ma L."/>
            <person name="Shen B."/>
            <person name="Zhu C."/>
        </authorList>
    </citation>
    <scope>NUCLEOTIDE SEQUENCE [LARGE SCALE GENOMIC DNA]</scope>
</reference>